<feature type="compositionally biased region" description="Polar residues" evidence="1">
    <location>
        <begin position="238"/>
        <end position="251"/>
    </location>
</feature>
<proteinExistence type="predicted"/>
<dbReference type="AlphaFoldDB" id="A0A2J6Q3N3"/>
<evidence type="ECO:0000313" key="2">
    <source>
        <dbReference type="EMBL" id="PMD20898.1"/>
    </source>
</evidence>
<feature type="compositionally biased region" description="Polar residues" evidence="1">
    <location>
        <begin position="258"/>
        <end position="276"/>
    </location>
</feature>
<accession>A0A2J6Q3N3</accession>
<keyword evidence="3" id="KW-1185">Reference proteome</keyword>
<reference evidence="2 3" key="1">
    <citation type="submission" date="2016-05" db="EMBL/GenBank/DDBJ databases">
        <title>A degradative enzymes factory behind the ericoid mycorrhizal symbiosis.</title>
        <authorList>
            <consortium name="DOE Joint Genome Institute"/>
            <person name="Martino E."/>
            <person name="Morin E."/>
            <person name="Grelet G."/>
            <person name="Kuo A."/>
            <person name="Kohler A."/>
            <person name="Daghino S."/>
            <person name="Barry K."/>
            <person name="Choi C."/>
            <person name="Cichocki N."/>
            <person name="Clum A."/>
            <person name="Copeland A."/>
            <person name="Hainaut M."/>
            <person name="Haridas S."/>
            <person name="Labutti K."/>
            <person name="Lindquist E."/>
            <person name="Lipzen A."/>
            <person name="Khouja H.-R."/>
            <person name="Murat C."/>
            <person name="Ohm R."/>
            <person name="Olson A."/>
            <person name="Spatafora J."/>
            <person name="Veneault-Fourrey C."/>
            <person name="Henrissat B."/>
            <person name="Grigoriev I."/>
            <person name="Martin F."/>
            <person name="Perotto S."/>
        </authorList>
    </citation>
    <scope>NUCLEOTIDE SEQUENCE [LARGE SCALE GENOMIC DNA]</scope>
    <source>
        <strain evidence="2 3">UAMH 7357</strain>
    </source>
</reference>
<dbReference type="EMBL" id="KZ613483">
    <property type="protein sequence ID" value="PMD20898.1"/>
    <property type="molecule type" value="Genomic_DNA"/>
</dbReference>
<sequence length="276" mass="31140">MDTRTSSITKTLLRTTCSRETTDDERVNERLGITRNDFSTTRELTGLLYHESYLPLTSRNHHNPASSSINATQPYRRGSLLHMLLLYSMEKGTLKVSSSWSSPRLRVVRAEYWISVIVLQQKCPTIRNTEQLNIIGMLEEIQDGLSRYITPSIVNILCSTRLNQCLAEYHNKAVPTTQRARTTTHMVSKTTRVDGELSHDLLVADNTVRGVSLNGLQLPIKASTRMLVLHVASIPTEPQQQDSQLVNNAQAKSPYRGPSTTLRSIDRSSNPFYRPC</sequence>
<feature type="region of interest" description="Disordered" evidence="1">
    <location>
        <begin position="238"/>
        <end position="276"/>
    </location>
</feature>
<name>A0A2J6Q3N3_9HELO</name>
<organism evidence="2 3">
    <name type="scientific">Hyaloscypha hepaticicola</name>
    <dbReference type="NCBI Taxonomy" id="2082293"/>
    <lineage>
        <taxon>Eukaryota</taxon>
        <taxon>Fungi</taxon>
        <taxon>Dikarya</taxon>
        <taxon>Ascomycota</taxon>
        <taxon>Pezizomycotina</taxon>
        <taxon>Leotiomycetes</taxon>
        <taxon>Helotiales</taxon>
        <taxon>Hyaloscyphaceae</taxon>
        <taxon>Hyaloscypha</taxon>
    </lineage>
</organism>
<dbReference type="Proteomes" id="UP000235672">
    <property type="component" value="Unassembled WGS sequence"/>
</dbReference>
<evidence type="ECO:0000256" key="1">
    <source>
        <dbReference type="SAM" id="MobiDB-lite"/>
    </source>
</evidence>
<gene>
    <name evidence="2" type="ORF">NA56DRAFT_704135</name>
</gene>
<evidence type="ECO:0000313" key="3">
    <source>
        <dbReference type="Proteomes" id="UP000235672"/>
    </source>
</evidence>
<protein>
    <submittedName>
        <fullName evidence="2">Uncharacterized protein</fullName>
    </submittedName>
</protein>